<sequence>MIIIAVIVDAGWAETYIPVTVEHHILSREVVAGSFLGFVEGDQG</sequence>
<proteinExistence type="predicted"/>
<accession>A0AA88EFW3</accession>
<evidence type="ECO:0000313" key="3">
    <source>
        <dbReference type="Proteomes" id="UP001187192"/>
    </source>
</evidence>
<gene>
    <name evidence="1" type="ORF">TIFTF001_054940</name>
    <name evidence="2" type="ORF">TIFTF001_054942</name>
</gene>
<comment type="caution">
    <text evidence="2">The sequence shown here is derived from an EMBL/GenBank/DDBJ whole genome shotgun (WGS) entry which is preliminary data.</text>
</comment>
<evidence type="ECO:0000313" key="2">
    <source>
        <dbReference type="EMBL" id="GMN73995.1"/>
    </source>
</evidence>
<dbReference type="Proteomes" id="UP001187192">
    <property type="component" value="Unassembled WGS sequence"/>
</dbReference>
<keyword evidence="3" id="KW-1185">Reference proteome</keyword>
<name>A0AA88EFW3_FICCA</name>
<reference evidence="2" key="1">
    <citation type="submission" date="2023-07" db="EMBL/GenBank/DDBJ databases">
        <title>draft genome sequence of fig (Ficus carica).</title>
        <authorList>
            <person name="Takahashi T."/>
            <person name="Nishimura K."/>
        </authorList>
    </citation>
    <scope>NUCLEOTIDE SEQUENCE</scope>
</reference>
<organism evidence="2 3">
    <name type="scientific">Ficus carica</name>
    <name type="common">Common fig</name>
    <dbReference type="NCBI Taxonomy" id="3494"/>
    <lineage>
        <taxon>Eukaryota</taxon>
        <taxon>Viridiplantae</taxon>
        <taxon>Streptophyta</taxon>
        <taxon>Embryophyta</taxon>
        <taxon>Tracheophyta</taxon>
        <taxon>Spermatophyta</taxon>
        <taxon>Magnoliopsida</taxon>
        <taxon>eudicotyledons</taxon>
        <taxon>Gunneridae</taxon>
        <taxon>Pentapetalae</taxon>
        <taxon>rosids</taxon>
        <taxon>fabids</taxon>
        <taxon>Rosales</taxon>
        <taxon>Moraceae</taxon>
        <taxon>Ficeae</taxon>
        <taxon>Ficus</taxon>
    </lineage>
</organism>
<protein>
    <submittedName>
        <fullName evidence="2">Uncharacterized protein</fullName>
    </submittedName>
</protein>
<dbReference type="AlphaFoldDB" id="A0AA88EFW3"/>
<dbReference type="EMBL" id="BTGU01015987">
    <property type="protein sequence ID" value="GMN73989.1"/>
    <property type="molecule type" value="Genomic_DNA"/>
</dbReference>
<evidence type="ECO:0000313" key="1">
    <source>
        <dbReference type="EMBL" id="GMN73989.1"/>
    </source>
</evidence>
<dbReference type="EMBL" id="BTGU01015989">
    <property type="protein sequence ID" value="GMN73995.1"/>
    <property type="molecule type" value="Genomic_DNA"/>
</dbReference>